<dbReference type="Pfam" id="PF06657">
    <property type="entry name" value="Cep57_MT_bd"/>
    <property type="match status" value="1"/>
</dbReference>
<organism evidence="5 6">
    <name type="scientific">Coemansia pectinata</name>
    <dbReference type="NCBI Taxonomy" id="1052879"/>
    <lineage>
        <taxon>Eukaryota</taxon>
        <taxon>Fungi</taxon>
        <taxon>Fungi incertae sedis</taxon>
        <taxon>Zoopagomycota</taxon>
        <taxon>Kickxellomycotina</taxon>
        <taxon>Kickxellomycetes</taxon>
        <taxon>Kickxellales</taxon>
        <taxon>Kickxellaceae</taxon>
        <taxon>Coemansia</taxon>
    </lineage>
</organism>
<feature type="compositionally biased region" description="Basic and acidic residues" evidence="3">
    <location>
        <begin position="33"/>
        <end position="42"/>
    </location>
</feature>
<feature type="compositionally biased region" description="Basic residues" evidence="3">
    <location>
        <begin position="377"/>
        <end position="391"/>
    </location>
</feature>
<sequence length="644" mass="71576">MHVPRQLQSQAQEWDYRPAAPTPRRSRHFPTQYRDEDMRSESEEGGMVDESRGRSDAGQSRVRAYLQRYISESAIGQSYASGHNPIPSRGSAPPALSIGPKEEVNEDSGEAEKILVDLLSFVSGGGGAAAVSDADLDSVLGRKLPPALADKLRELARVLAQATAKEKQPVVAPVVDEAVQTEAPVVKEQEEGLRVELLRLQREILDKFDEYRAEVDQLRSEVRRGSLPHQSPSSVAPHDSVSVVAAKRMLTPTSPRPASSVRPMYTVPTTARNRQRHMVQWLGQQSGDVEDGTMPFTTPTKRGPSRSVMESPLNGSSRRSSARRRAEVEDVDDDAGLGTPKRMSDDDELSDTSTTVPDRLPMALRSPVDPATMMRHTPGRHTPGRTMRHKAVSPWDGHEDLLATREALDSIRGKRQKQADDDFGHEVYGREMAQQLGDTLAELQRVHAAQFHSQRLLAPCPVCRALEAQNHDPYLFGRRAVAYRSMSTRQLQGLLNAYVAAMQDQVPAEEEKKPLVRTSFTPTRAKAPAVVKKKEKDPSAAKVIGLLRDELDALSRRYHRLVDEFHRLDPSRAGDQRRRRMMSKELKDLVDVLDGKGEQIAILASLHPDVVTVQEDVKRPRELSSAQRALLSARELQNALGDLY</sequence>
<evidence type="ECO:0000256" key="2">
    <source>
        <dbReference type="ARBA" id="ARBA00022490"/>
    </source>
</evidence>
<evidence type="ECO:0000313" key="6">
    <source>
        <dbReference type="Proteomes" id="UP001140011"/>
    </source>
</evidence>
<accession>A0A9W8LA74</accession>
<feature type="region of interest" description="Disordered" evidence="3">
    <location>
        <begin position="284"/>
        <end position="395"/>
    </location>
</feature>
<feature type="region of interest" description="Disordered" evidence="3">
    <location>
        <begin position="1"/>
        <end position="60"/>
    </location>
</feature>
<dbReference type="Proteomes" id="UP001140011">
    <property type="component" value="Unassembled WGS sequence"/>
</dbReference>
<dbReference type="OrthoDB" id="76453at2759"/>
<comment type="caution">
    <text evidence="5">The sequence shown here is derived from an EMBL/GenBank/DDBJ whole genome shotgun (WGS) entry which is preliminary data.</text>
</comment>
<reference evidence="5" key="1">
    <citation type="submission" date="2022-07" db="EMBL/GenBank/DDBJ databases">
        <title>Phylogenomic reconstructions and comparative analyses of Kickxellomycotina fungi.</title>
        <authorList>
            <person name="Reynolds N.K."/>
            <person name="Stajich J.E."/>
            <person name="Barry K."/>
            <person name="Grigoriev I.V."/>
            <person name="Crous P."/>
            <person name="Smith M.E."/>
        </authorList>
    </citation>
    <scope>NUCLEOTIDE SEQUENCE</scope>
    <source>
        <strain evidence="5">BCRC 34297</strain>
    </source>
</reference>
<name>A0A9W8LA74_9FUNG</name>
<protein>
    <recommendedName>
        <fullName evidence="4">Cep57 centrosome microtubule-binding domain-containing protein</fullName>
    </recommendedName>
</protein>
<evidence type="ECO:0000313" key="5">
    <source>
        <dbReference type="EMBL" id="KAJ2751835.1"/>
    </source>
</evidence>
<evidence type="ECO:0000256" key="1">
    <source>
        <dbReference type="ARBA" id="ARBA00004496"/>
    </source>
</evidence>
<keyword evidence="2" id="KW-0963">Cytoplasm</keyword>
<evidence type="ECO:0000256" key="3">
    <source>
        <dbReference type="SAM" id="MobiDB-lite"/>
    </source>
</evidence>
<comment type="subcellular location">
    <subcellularLocation>
        <location evidence="1">Cytoplasm</location>
    </subcellularLocation>
</comment>
<proteinExistence type="predicted"/>
<keyword evidence="6" id="KW-1185">Reference proteome</keyword>
<dbReference type="AlphaFoldDB" id="A0A9W8LA74"/>
<feature type="domain" description="Cep57 centrosome microtubule-binding" evidence="4">
    <location>
        <begin position="541"/>
        <end position="603"/>
    </location>
</feature>
<dbReference type="GO" id="GO:0008017">
    <property type="term" value="F:microtubule binding"/>
    <property type="evidence" value="ECO:0007669"/>
    <property type="project" value="InterPro"/>
</dbReference>
<gene>
    <name evidence="5" type="ORF">GGI19_004228</name>
</gene>
<dbReference type="InterPro" id="IPR024957">
    <property type="entry name" value="Cep57_MT-bd_dom"/>
</dbReference>
<feature type="region of interest" description="Disordered" evidence="3">
    <location>
        <begin position="78"/>
        <end position="109"/>
    </location>
</feature>
<evidence type="ECO:0000259" key="4">
    <source>
        <dbReference type="Pfam" id="PF06657"/>
    </source>
</evidence>
<dbReference type="GO" id="GO:0005737">
    <property type="term" value="C:cytoplasm"/>
    <property type="evidence" value="ECO:0007669"/>
    <property type="project" value="UniProtKB-SubCell"/>
</dbReference>
<dbReference type="EMBL" id="JANBUH010000353">
    <property type="protein sequence ID" value="KAJ2751835.1"/>
    <property type="molecule type" value="Genomic_DNA"/>
</dbReference>
<feature type="compositionally biased region" description="Polar residues" evidence="3">
    <location>
        <begin position="1"/>
        <end position="12"/>
    </location>
</feature>